<dbReference type="SUPFAM" id="SSF103084">
    <property type="entry name" value="Holliday junction resolvase RusA"/>
    <property type="match status" value="1"/>
</dbReference>
<organism evidence="1">
    <name type="scientific">marine sediment metagenome</name>
    <dbReference type="NCBI Taxonomy" id="412755"/>
    <lineage>
        <taxon>unclassified sequences</taxon>
        <taxon>metagenomes</taxon>
        <taxon>ecological metagenomes</taxon>
    </lineage>
</organism>
<name>A0A0F8Z985_9ZZZZ</name>
<dbReference type="GO" id="GO:0000287">
    <property type="term" value="F:magnesium ion binding"/>
    <property type="evidence" value="ECO:0007669"/>
    <property type="project" value="InterPro"/>
</dbReference>
<evidence type="ECO:0000313" key="1">
    <source>
        <dbReference type="EMBL" id="KKK62984.1"/>
    </source>
</evidence>
<dbReference type="Gene3D" id="3.30.1330.70">
    <property type="entry name" value="Holliday junction resolvase RusA"/>
    <property type="match status" value="1"/>
</dbReference>
<accession>A0A0F8Z985</accession>
<dbReference type="GO" id="GO:0006310">
    <property type="term" value="P:DNA recombination"/>
    <property type="evidence" value="ECO:0007669"/>
    <property type="project" value="InterPro"/>
</dbReference>
<dbReference type="InterPro" id="IPR036614">
    <property type="entry name" value="RusA-like_sf"/>
</dbReference>
<gene>
    <name evidence="1" type="ORF">LCGC14_2998840</name>
</gene>
<protein>
    <submittedName>
        <fullName evidence="1">Uncharacterized protein</fullName>
    </submittedName>
</protein>
<comment type="caution">
    <text evidence="1">The sequence shown here is derived from an EMBL/GenBank/DDBJ whole genome shotgun (WGS) entry which is preliminary data.</text>
</comment>
<proteinExistence type="predicted"/>
<dbReference type="GO" id="GO:0006281">
    <property type="term" value="P:DNA repair"/>
    <property type="evidence" value="ECO:0007669"/>
    <property type="project" value="InterPro"/>
</dbReference>
<feature type="non-terminal residue" evidence="1">
    <location>
        <position position="1"/>
    </location>
</feature>
<dbReference type="AlphaFoldDB" id="A0A0F8Z985"/>
<reference evidence="1" key="1">
    <citation type="journal article" date="2015" name="Nature">
        <title>Complex archaea that bridge the gap between prokaryotes and eukaryotes.</title>
        <authorList>
            <person name="Spang A."/>
            <person name="Saw J.H."/>
            <person name="Jorgensen S.L."/>
            <person name="Zaremba-Niedzwiedzka K."/>
            <person name="Martijn J."/>
            <person name="Lind A.E."/>
            <person name="van Eijk R."/>
            <person name="Schleper C."/>
            <person name="Guy L."/>
            <person name="Ettema T.J."/>
        </authorList>
    </citation>
    <scope>NUCLEOTIDE SEQUENCE</scope>
</reference>
<sequence>PRSITLSFPWFPPEVAPNWTGHRMKKASATKAYREQCGWAAVEQSLDAEHVTVCLSSPVLATTTFYVTDRRRRDMNNLDASLKALWDGIVDAGILADDSSEHLQHGRSRLVRNLGGLGPKEKYIEVRLEEVG</sequence>
<dbReference type="EMBL" id="LAZR01061731">
    <property type="protein sequence ID" value="KKK62984.1"/>
    <property type="molecule type" value="Genomic_DNA"/>
</dbReference>